<dbReference type="GO" id="GO:0080008">
    <property type="term" value="C:Cul4-RING E3 ubiquitin ligase complex"/>
    <property type="evidence" value="ECO:0007669"/>
    <property type="project" value="TreeGrafter"/>
</dbReference>
<accession>A0A7J6NRY7</accession>
<feature type="repeat" description="WD" evidence="3">
    <location>
        <begin position="68"/>
        <end position="99"/>
    </location>
</feature>
<dbReference type="InterPro" id="IPR011990">
    <property type="entry name" value="TPR-like_helical_dom_sf"/>
</dbReference>
<keyword evidence="4" id="KW-0175">Coiled coil</keyword>
<evidence type="ECO:0000256" key="3">
    <source>
        <dbReference type="PROSITE-ProRule" id="PRU00221"/>
    </source>
</evidence>
<dbReference type="Gene3D" id="2.130.10.10">
    <property type="entry name" value="YVTN repeat-like/Quinoprotein amine dehydrogenase"/>
    <property type="match status" value="2"/>
</dbReference>
<evidence type="ECO:0000256" key="2">
    <source>
        <dbReference type="ARBA" id="ARBA00022737"/>
    </source>
</evidence>
<dbReference type="InterPro" id="IPR001680">
    <property type="entry name" value="WD40_rpt"/>
</dbReference>
<proteinExistence type="predicted"/>
<dbReference type="SUPFAM" id="SSF50978">
    <property type="entry name" value="WD40 repeat-like"/>
    <property type="match status" value="1"/>
</dbReference>
<dbReference type="GO" id="GO:0005737">
    <property type="term" value="C:cytoplasm"/>
    <property type="evidence" value="ECO:0007669"/>
    <property type="project" value="TreeGrafter"/>
</dbReference>
<dbReference type="AlphaFoldDB" id="A0A7J6NRY7"/>
<evidence type="ECO:0000313" key="6">
    <source>
        <dbReference type="Proteomes" id="UP000574390"/>
    </source>
</evidence>
<dbReference type="InterPro" id="IPR045151">
    <property type="entry name" value="DCAF8"/>
</dbReference>
<name>A0A7J6NRY7_PEROL</name>
<dbReference type="Pfam" id="PF00400">
    <property type="entry name" value="WD40"/>
    <property type="match status" value="1"/>
</dbReference>
<keyword evidence="2" id="KW-0677">Repeat</keyword>
<evidence type="ECO:0008006" key="7">
    <source>
        <dbReference type="Google" id="ProtNLM"/>
    </source>
</evidence>
<dbReference type="InterPro" id="IPR015943">
    <property type="entry name" value="WD40/YVTN_repeat-like_dom_sf"/>
</dbReference>
<dbReference type="Gene3D" id="1.25.40.10">
    <property type="entry name" value="Tetratricopeptide repeat domain"/>
    <property type="match status" value="1"/>
</dbReference>
<gene>
    <name evidence="5" type="ORF">FOZ62_022864</name>
</gene>
<evidence type="ECO:0000313" key="5">
    <source>
        <dbReference type="EMBL" id="KAF4686366.1"/>
    </source>
</evidence>
<evidence type="ECO:0000256" key="1">
    <source>
        <dbReference type="ARBA" id="ARBA00022574"/>
    </source>
</evidence>
<dbReference type="Proteomes" id="UP000574390">
    <property type="component" value="Unassembled WGS sequence"/>
</dbReference>
<feature type="coiled-coil region" evidence="4">
    <location>
        <begin position="486"/>
        <end position="513"/>
    </location>
</feature>
<reference evidence="5 6" key="1">
    <citation type="submission" date="2020-04" db="EMBL/GenBank/DDBJ databases">
        <title>Perkinsus olseni comparative genomics.</title>
        <authorList>
            <person name="Bogema D.R."/>
        </authorList>
    </citation>
    <scope>NUCLEOTIDE SEQUENCE [LARGE SCALE GENOMIC DNA]</scope>
    <source>
        <strain evidence="5">ATCC PRA-205</strain>
    </source>
</reference>
<evidence type="ECO:0000256" key="4">
    <source>
        <dbReference type="SAM" id="Coils"/>
    </source>
</evidence>
<sequence>MVVEAAALRGRLLSDSSNSCSSFGSEEYQLGSSVYRRLTRRPVFMHFDRKGVLGCKDWVERYSLATKLEGHRGCVNTVLWSEDGSLVVSGSDDKDVRIWRQSLGASQASPQWKCVNTLDTGHSHNIFCATFVPGTCGREVVTCAGDGELRDIDVESGTTKVLHSCPGICFKHCHAPFCPSLVLLTKQDGGVRQHGAAALQIDLREGPPPSLENRGRGGGVRLFNVNNFQEVSSRAVNMSTAIGFNPVQSYVFALGECSKVVRTFDMRMVRSALEADMCHDVGQMAVRQLYPETVVEDATDPEDLALSGLWWSQDGNSLLLNYRGSDVYEIKNMNKVEPTTTASSSSPASKGVVAVGTPNLRVYSGRRNEETFAKECCMLGGDRYVATGGDCGHVYIWDRQTQRLQRKIKADTFVVNCVAPHPLGEPFLLTSGIDSDVKLWHTGTIRHTLKRDCSSNLLNGGPSRPLRVRMFGSQWEEQAPPTIITIEEVRGRIDQANNRRQDANEAFRESRYETALVLYSEVLDLLRYNSTEESDELERERRECAAITYSNMSACHIKLSSWADGLASSNSALELEPYLLKAILRRARCKFELNDFNSCRDDLSIAEHHRDIGPSGLHEIRKLRREIAVKERESRRREQSFFARIFG</sequence>
<dbReference type="SUPFAM" id="SSF48452">
    <property type="entry name" value="TPR-like"/>
    <property type="match status" value="1"/>
</dbReference>
<keyword evidence="1 3" id="KW-0853">WD repeat</keyword>
<organism evidence="5 6">
    <name type="scientific">Perkinsus olseni</name>
    <name type="common">Perkinsus atlanticus</name>
    <dbReference type="NCBI Taxonomy" id="32597"/>
    <lineage>
        <taxon>Eukaryota</taxon>
        <taxon>Sar</taxon>
        <taxon>Alveolata</taxon>
        <taxon>Perkinsozoa</taxon>
        <taxon>Perkinsea</taxon>
        <taxon>Perkinsida</taxon>
        <taxon>Perkinsidae</taxon>
        <taxon>Perkinsus</taxon>
    </lineage>
</organism>
<protein>
    <recommendedName>
        <fullName evidence="7">WD and tetratricopeptide repeats protein 1</fullName>
    </recommendedName>
</protein>
<dbReference type="PROSITE" id="PS50294">
    <property type="entry name" value="WD_REPEATS_REGION"/>
    <property type="match status" value="1"/>
</dbReference>
<dbReference type="PANTHER" id="PTHR15574">
    <property type="entry name" value="WD REPEAT DOMAIN-CONTAINING FAMILY"/>
    <property type="match status" value="1"/>
</dbReference>
<dbReference type="PANTHER" id="PTHR15574:SF21">
    <property type="entry name" value="DDB1- AND CUL4-ASSOCIATED FACTOR 8"/>
    <property type="match status" value="1"/>
</dbReference>
<dbReference type="EMBL" id="JABANM010036920">
    <property type="protein sequence ID" value="KAF4686366.1"/>
    <property type="molecule type" value="Genomic_DNA"/>
</dbReference>
<comment type="caution">
    <text evidence="5">The sequence shown here is derived from an EMBL/GenBank/DDBJ whole genome shotgun (WGS) entry which is preliminary data.</text>
</comment>
<dbReference type="InterPro" id="IPR036322">
    <property type="entry name" value="WD40_repeat_dom_sf"/>
</dbReference>
<dbReference type="SMART" id="SM00320">
    <property type="entry name" value="WD40"/>
    <property type="match status" value="4"/>
</dbReference>
<dbReference type="PROSITE" id="PS50082">
    <property type="entry name" value="WD_REPEATS_2"/>
    <property type="match status" value="1"/>
</dbReference>